<dbReference type="EMBL" id="PKUR01000001">
    <property type="protein sequence ID" value="PLW87475.1"/>
    <property type="molecule type" value="Genomic_DNA"/>
</dbReference>
<feature type="transmembrane region" description="Helical" evidence="8">
    <location>
        <begin position="420"/>
        <end position="437"/>
    </location>
</feature>
<keyword evidence="3" id="KW-0328">Glycosyltransferase</keyword>
<comment type="caution">
    <text evidence="9">The sequence shown here is derived from an EMBL/GenBank/DDBJ whole genome shotgun (WGS) entry which is preliminary data.</text>
</comment>
<keyword evidence="7 8" id="KW-0472">Membrane</keyword>
<keyword evidence="4" id="KW-0808">Transferase</keyword>
<feature type="transmembrane region" description="Helical" evidence="8">
    <location>
        <begin position="156"/>
        <end position="173"/>
    </location>
</feature>
<dbReference type="GO" id="GO:0009103">
    <property type="term" value="P:lipopolysaccharide biosynthetic process"/>
    <property type="evidence" value="ECO:0007669"/>
    <property type="project" value="UniProtKB-ARBA"/>
</dbReference>
<dbReference type="PANTHER" id="PTHR33908">
    <property type="entry name" value="MANNOSYLTRANSFERASE YKCB-RELATED"/>
    <property type="match status" value="1"/>
</dbReference>
<accession>A0AAP8MGJ5</accession>
<dbReference type="GO" id="GO:0005886">
    <property type="term" value="C:plasma membrane"/>
    <property type="evidence" value="ECO:0007669"/>
    <property type="project" value="UniProtKB-SubCell"/>
</dbReference>
<evidence type="ECO:0000256" key="8">
    <source>
        <dbReference type="SAM" id="Phobius"/>
    </source>
</evidence>
<dbReference type="PANTHER" id="PTHR33908:SF11">
    <property type="entry name" value="MEMBRANE PROTEIN"/>
    <property type="match status" value="1"/>
</dbReference>
<dbReference type="GO" id="GO:0016763">
    <property type="term" value="F:pentosyltransferase activity"/>
    <property type="evidence" value="ECO:0007669"/>
    <property type="project" value="TreeGrafter"/>
</dbReference>
<evidence type="ECO:0000313" key="9">
    <source>
        <dbReference type="EMBL" id="PLW87475.1"/>
    </source>
</evidence>
<gene>
    <name evidence="9" type="ORF">C0029_02475</name>
</gene>
<evidence type="ECO:0000256" key="7">
    <source>
        <dbReference type="ARBA" id="ARBA00023136"/>
    </source>
</evidence>
<keyword evidence="5 8" id="KW-0812">Transmembrane</keyword>
<protein>
    <recommendedName>
        <fullName evidence="11">Glycosyltransferase RgtA/B/C/D-like domain-containing protein</fullName>
    </recommendedName>
</protein>
<evidence type="ECO:0008006" key="11">
    <source>
        <dbReference type="Google" id="ProtNLM"/>
    </source>
</evidence>
<feature type="transmembrane region" description="Helical" evidence="8">
    <location>
        <begin position="179"/>
        <end position="211"/>
    </location>
</feature>
<evidence type="ECO:0000256" key="6">
    <source>
        <dbReference type="ARBA" id="ARBA00022989"/>
    </source>
</evidence>
<dbReference type="AlphaFoldDB" id="A0AAP8MGJ5"/>
<proteinExistence type="predicted"/>
<evidence type="ECO:0000256" key="5">
    <source>
        <dbReference type="ARBA" id="ARBA00022692"/>
    </source>
</evidence>
<comment type="subcellular location">
    <subcellularLocation>
        <location evidence="1">Cell membrane</location>
        <topology evidence="1">Multi-pass membrane protein</topology>
    </subcellularLocation>
</comment>
<feature type="transmembrane region" description="Helical" evidence="8">
    <location>
        <begin position="367"/>
        <end position="385"/>
    </location>
</feature>
<evidence type="ECO:0000256" key="3">
    <source>
        <dbReference type="ARBA" id="ARBA00022676"/>
    </source>
</evidence>
<sequence length="443" mass="49588">MARVQVSSLRDAPWWFGLGFSLCLLVGALLRFSYNEVTVNATAIQADAASYVRYADNLRQHGVFSKDRGPNPQPDAYWAPGYPMFLAGLATVADATDLERYRLVLAVQVILGVLSIYFTGLIALKMMDPGWALLPPALLALSPHVVAVGQNLLTETLFGFLLLASLYQLILWLQNPRPLGALVAGLLLALAWAVNPVSLFLAPGLVLIAGWSLRREQSIPTRALVASLALLVLPVALAFGAWSLRSEAAVAPERLSSSDRLLKNLVIGMHSDYYAIWRAEKRDPANPADRDYRDIDGDFGRFVDTWRAKVVADPWGMLSWYVLEKPRLLWGWDVQVGYRDIYIYPVRYSLYHVSETADFTYRLMRTMHAPLLWCGLLGLLLAMLVRPATIPFAVGFLVLYISLVYLCTQSDPRYSFPLRGPLYLLAAFLAFSLMHYLRAPRRH</sequence>
<evidence type="ECO:0000313" key="10">
    <source>
        <dbReference type="Proteomes" id="UP000235162"/>
    </source>
</evidence>
<evidence type="ECO:0000256" key="2">
    <source>
        <dbReference type="ARBA" id="ARBA00022475"/>
    </source>
</evidence>
<feature type="transmembrane region" description="Helical" evidence="8">
    <location>
        <begin position="223"/>
        <end position="244"/>
    </location>
</feature>
<keyword evidence="2" id="KW-1003">Cell membrane</keyword>
<keyword evidence="10" id="KW-1185">Reference proteome</keyword>
<dbReference type="Proteomes" id="UP000235162">
    <property type="component" value="Unassembled WGS sequence"/>
</dbReference>
<reference evidence="9 10" key="1">
    <citation type="submission" date="2018-01" db="EMBL/GenBank/DDBJ databases">
        <title>The draft genome sequence of Halioglobus japonicus S1-36.</title>
        <authorList>
            <person name="Du Z.-J."/>
            <person name="Shi M.-J."/>
        </authorList>
    </citation>
    <scope>NUCLEOTIDE SEQUENCE [LARGE SCALE GENOMIC DNA]</scope>
    <source>
        <strain evidence="9 10">S1-36</strain>
    </source>
</reference>
<organism evidence="9 10">
    <name type="scientific">Halioglobus japonicus</name>
    <dbReference type="NCBI Taxonomy" id="930805"/>
    <lineage>
        <taxon>Bacteria</taxon>
        <taxon>Pseudomonadati</taxon>
        <taxon>Pseudomonadota</taxon>
        <taxon>Gammaproteobacteria</taxon>
        <taxon>Cellvibrionales</taxon>
        <taxon>Halieaceae</taxon>
        <taxon>Halioglobus</taxon>
    </lineage>
</organism>
<evidence type="ECO:0000256" key="1">
    <source>
        <dbReference type="ARBA" id="ARBA00004651"/>
    </source>
</evidence>
<evidence type="ECO:0000256" key="4">
    <source>
        <dbReference type="ARBA" id="ARBA00022679"/>
    </source>
</evidence>
<name>A0AAP8MGJ5_9GAMM</name>
<feature type="transmembrane region" description="Helical" evidence="8">
    <location>
        <begin position="12"/>
        <end position="30"/>
    </location>
</feature>
<dbReference type="InterPro" id="IPR050297">
    <property type="entry name" value="LipidA_mod_glycosyltrf_83"/>
</dbReference>
<keyword evidence="6 8" id="KW-1133">Transmembrane helix</keyword>
<feature type="transmembrane region" description="Helical" evidence="8">
    <location>
        <begin position="103"/>
        <end position="124"/>
    </location>
</feature>